<keyword evidence="2" id="KW-1185">Reference proteome</keyword>
<proteinExistence type="predicted"/>
<evidence type="ECO:0000313" key="1">
    <source>
        <dbReference type="EMBL" id="AOH54550.1"/>
    </source>
</evidence>
<dbReference type="RefSeq" id="WP_064466330.1">
    <property type="nucleotide sequence ID" value="NZ_CP017080.1"/>
</dbReference>
<protein>
    <submittedName>
        <fullName evidence="1">Uncharacterized protein</fullName>
    </submittedName>
</protein>
<organism evidence="1 2">
    <name type="scientific">Peribacillus muralis</name>
    <dbReference type="NCBI Taxonomy" id="264697"/>
    <lineage>
        <taxon>Bacteria</taxon>
        <taxon>Bacillati</taxon>
        <taxon>Bacillota</taxon>
        <taxon>Bacilli</taxon>
        <taxon>Bacillales</taxon>
        <taxon>Bacillaceae</taxon>
        <taxon>Peribacillus</taxon>
    </lineage>
</organism>
<dbReference type="Proteomes" id="UP000077926">
    <property type="component" value="Chromosome"/>
</dbReference>
<sequence length="66" mass="7564">MNKEELLIIVLNFLKDNIYTSINSIRLIVEKKLESQGIIGEITTGNRYYSATQLVKISHDNARLIN</sequence>
<dbReference type="AlphaFoldDB" id="A0A1B3XMY6"/>
<reference evidence="1 2" key="1">
    <citation type="submission" date="2016-08" db="EMBL/GenBank/DDBJ databases">
        <title>Complete genome sequence of Bacillus muralis G25-68, a strain with toxicity to nematodes.</title>
        <authorList>
            <person name="Zheng Z."/>
        </authorList>
    </citation>
    <scope>NUCLEOTIDE SEQUENCE [LARGE SCALE GENOMIC DNA]</scope>
    <source>
        <strain evidence="1 2">G25-68</strain>
    </source>
</reference>
<name>A0A1B3XMY6_9BACI</name>
<gene>
    <name evidence="1" type="ORF">ABE28_009330</name>
</gene>
<dbReference type="EMBL" id="CP017080">
    <property type="protein sequence ID" value="AOH54550.1"/>
    <property type="molecule type" value="Genomic_DNA"/>
</dbReference>
<dbReference type="KEGG" id="bmur:ABE28_009330"/>
<accession>A0A1B3XMY6</accession>
<evidence type="ECO:0000313" key="2">
    <source>
        <dbReference type="Proteomes" id="UP000077926"/>
    </source>
</evidence>